<protein>
    <recommendedName>
        <fullName evidence="7">TRAP transporter small permease protein</fullName>
    </recommendedName>
</protein>
<feature type="transmembrane region" description="Helical" evidence="7">
    <location>
        <begin position="71"/>
        <end position="89"/>
    </location>
</feature>
<keyword evidence="3" id="KW-1003">Cell membrane</keyword>
<dbReference type="RefSeq" id="WP_248154444.1">
    <property type="nucleotide sequence ID" value="NZ_JALNMJ010000007.1"/>
</dbReference>
<proteinExistence type="inferred from homology"/>
<gene>
    <name evidence="9" type="ORF">M0H32_12595</name>
</gene>
<dbReference type="EMBL" id="JALNMJ010000007">
    <property type="protein sequence ID" value="MCK7613007.1"/>
    <property type="molecule type" value="Genomic_DNA"/>
</dbReference>
<keyword evidence="7" id="KW-0997">Cell inner membrane</keyword>
<evidence type="ECO:0000256" key="4">
    <source>
        <dbReference type="ARBA" id="ARBA00022692"/>
    </source>
</evidence>
<organism evidence="9 10">
    <name type="scientific">Roseibium sediminicola</name>
    <dbReference type="NCBI Taxonomy" id="2933272"/>
    <lineage>
        <taxon>Bacteria</taxon>
        <taxon>Pseudomonadati</taxon>
        <taxon>Pseudomonadota</taxon>
        <taxon>Alphaproteobacteria</taxon>
        <taxon>Hyphomicrobiales</taxon>
        <taxon>Stappiaceae</taxon>
        <taxon>Roseibium</taxon>
    </lineage>
</organism>
<evidence type="ECO:0000313" key="10">
    <source>
        <dbReference type="Proteomes" id="UP001431221"/>
    </source>
</evidence>
<feature type="transmembrane region" description="Helical" evidence="7">
    <location>
        <begin position="151"/>
        <end position="174"/>
    </location>
</feature>
<comment type="caution">
    <text evidence="9">The sequence shown here is derived from an EMBL/GenBank/DDBJ whole genome shotgun (WGS) entry which is preliminary data.</text>
</comment>
<reference evidence="9" key="1">
    <citation type="submission" date="2022-04" db="EMBL/GenBank/DDBJ databases">
        <title>Roseibium sp. CAU 1639 isolated from mud.</title>
        <authorList>
            <person name="Kim W."/>
        </authorList>
    </citation>
    <scope>NUCLEOTIDE SEQUENCE</scope>
    <source>
        <strain evidence="9">CAU 1639</strain>
    </source>
</reference>
<feature type="transmembrane region" description="Helical" evidence="7">
    <location>
        <begin position="12"/>
        <end position="33"/>
    </location>
</feature>
<sequence>MLLTLVERLARFMAILGGLVLTALIALTCISVLGRGLNTLGHSDLMKSLSESIGNALIATGVGPVSGDFELVEAGISFTVFAFLPICQLRRGHATVDIFATGFPRWLNRFLETFWEVLLSALILLITWRLFVGMEDKMRYNETTFLLQFPIWWAFALSFGAALIASVVAVYCAAARVLELITGKRYTPEPEGGVH</sequence>
<evidence type="ECO:0000256" key="3">
    <source>
        <dbReference type="ARBA" id="ARBA00022475"/>
    </source>
</evidence>
<keyword evidence="4 7" id="KW-0812">Transmembrane</keyword>
<feature type="domain" description="Tripartite ATP-independent periplasmic transporters DctQ component" evidence="8">
    <location>
        <begin position="65"/>
        <end position="169"/>
    </location>
</feature>
<keyword evidence="5 7" id="KW-1133">Transmembrane helix</keyword>
<keyword evidence="6 7" id="KW-0472">Membrane</keyword>
<evidence type="ECO:0000259" key="8">
    <source>
        <dbReference type="Pfam" id="PF04290"/>
    </source>
</evidence>
<comment type="similarity">
    <text evidence="7">Belongs to the TRAP transporter small permease family.</text>
</comment>
<accession>A0ABT0GU92</accession>
<evidence type="ECO:0000256" key="6">
    <source>
        <dbReference type="ARBA" id="ARBA00023136"/>
    </source>
</evidence>
<dbReference type="Proteomes" id="UP001431221">
    <property type="component" value="Unassembled WGS sequence"/>
</dbReference>
<evidence type="ECO:0000256" key="7">
    <source>
        <dbReference type="RuleBase" id="RU369079"/>
    </source>
</evidence>
<comment type="function">
    <text evidence="7">Part of the tripartite ATP-independent periplasmic (TRAP) transport system.</text>
</comment>
<name>A0ABT0GU92_9HYPH</name>
<dbReference type="Pfam" id="PF04290">
    <property type="entry name" value="DctQ"/>
    <property type="match status" value="1"/>
</dbReference>
<keyword evidence="10" id="KW-1185">Reference proteome</keyword>
<keyword evidence="2 7" id="KW-0813">Transport</keyword>
<comment type="subcellular location">
    <subcellularLocation>
        <location evidence="7">Cell inner membrane</location>
        <topology evidence="7">Multi-pass membrane protein</topology>
    </subcellularLocation>
    <subcellularLocation>
        <location evidence="1">Cell membrane</location>
        <topology evidence="1">Multi-pass membrane protein</topology>
    </subcellularLocation>
</comment>
<dbReference type="InterPro" id="IPR055348">
    <property type="entry name" value="DctQ"/>
</dbReference>
<evidence type="ECO:0000256" key="2">
    <source>
        <dbReference type="ARBA" id="ARBA00022448"/>
    </source>
</evidence>
<evidence type="ECO:0000256" key="5">
    <source>
        <dbReference type="ARBA" id="ARBA00022989"/>
    </source>
</evidence>
<evidence type="ECO:0000256" key="1">
    <source>
        <dbReference type="ARBA" id="ARBA00004651"/>
    </source>
</evidence>
<feature type="transmembrane region" description="Helical" evidence="7">
    <location>
        <begin position="110"/>
        <end position="131"/>
    </location>
</feature>
<evidence type="ECO:0000313" key="9">
    <source>
        <dbReference type="EMBL" id="MCK7613007.1"/>
    </source>
</evidence>
<comment type="subunit">
    <text evidence="7">The complex comprises the extracytoplasmic solute receptor protein and the two transmembrane proteins.</text>
</comment>